<dbReference type="FunCoup" id="A0A0Q3PR34">
    <property type="interactions" value="6"/>
</dbReference>
<reference evidence="2 3" key="1">
    <citation type="journal article" date="2010" name="Nature">
        <title>Genome sequencing and analysis of the model grass Brachypodium distachyon.</title>
        <authorList>
            <consortium name="International Brachypodium Initiative"/>
        </authorList>
    </citation>
    <scope>NUCLEOTIDE SEQUENCE [LARGE SCALE GENOMIC DNA]</scope>
    <source>
        <strain evidence="2 3">Bd21</strain>
    </source>
</reference>
<dbReference type="InParanoid" id="A0A0Q3PR34"/>
<evidence type="ECO:0000313" key="3">
    <source>
        <dbReference type="EnsemblPlants" id="KQJ91969"/>
    </source>
</evidence>
<protein>
    <recommendedName>
        <fullName evidence="5">Knottin scorpion toxin-like domain-containing protein</fullName>
    </recommendedName>
</protein>
<evidence type="ECO:0008006" key="5">
    <source>
        <dbReference type="Google" id="ProtNLM"/>
    </source>
</evidence>
<keyword evidence="4" id="KW-1185">Reference proteome</keyword>
<keyword evidence="1" id="KW-0732">Signal</keyword>
<evidence type="ECO:0000256" key="1">
    <source>
        <dbReference type="SAM" id="SignalP"/>
    </source>
</evidence>
<organism evidence="2">
    <name type="scientific">Brachypodium distachyon</name>
    <name type="common">Purple false brome</name>
    <name type="synonym">Trachynia distachya</name>
    <dbReference type="NCBI Taxonomy" id="15368"/>
    <lineage>
        <taxon>Eukaryota</taxon>
        <taxon>Viridiplantae</taxon>
        <taxon>Streptophyta</taxon>
        <taxon>Embryophyta</taxon>
        <taxon>Tracheophyta</taxon>
        <taxon>Spermatophyta</taxon>
        <taxon>Magnoliopsida</taxon>
        <taxon>Liliopsida</taxon>
        <taxon>Poales</taxon>
        <taxon>Poaceae</taxon>
        <taxon>BOP clade</taxon>
        <taxon>Pooideae</taxon>
        <taxon>Stipodae</taxon>
        <taxon>Brachypodieae</taxon>
        <taxon>Brachypodium</taxon>
    </lineage>
</organism>
<gene>
    <name evidence="2" type="ORF">BRADI_4g40903v3</name>
</gene>
<feature type="signal peptide" evidence="1">
    <location>
        <begin position="1"/>
        <end position="23"/>
    </location>
</feature>
<dbReference type="OrthoDB" id="685645at2759"/>
<dbReference type="EMBL" id="CM000883">
    <property type="protein sequence ID" value="KQJ91969.1"/>
    <property type="molecule type" value="Genomic_DNA"/>
</dbReference>
<dbReference type="AlphaFoldDB" id="A0A0Q3PR34"/>
<reference evidence="3" key="3">
    <citation type="submission" date="2018-08" db="UniProtKB">
        <authorList>
            <consortium name="EnsemblPlants"/>
        </authorList>
    </citation>
    <scope>IDENTIFICATION</scope>
    <source>
        <strain evidence="3">cv. Bd21</strain>
    </source>
</reference>
<accession>A0A0Q3PR34</accession>
<name>A0A0Q3PR34_BRADI</name>
<evidence type="ECO:0000313" key="4">
    <source>
        <dbReference type="Proteomes" id="UP000008810"/>
    </source>
</evidence>
<dbReference type="Proteomes" id="UP000008810">
    <property type="component" value="Chromosome 4"/>
</dbReference>
<evidence type="ECO:0000313" key="2">
    <source>
        <dbReference type="EMBL" id="KQJ91969.1"/>
    </source>
</evidence>
<feature type="chain" id="PRO_5033724979" description="Knottin scorpion toxin-like domain-containing protein" evidence="1">
    <location>
        <begin position="24"/>
        <end position="80"/>
    </location>
</feature>
<proteinExistence type="predicted"/>
<sequence length="80" mass="8579">MGGRNAILLFLLALVLLGSPASAVKKPNCYENTSGSPLCVAPLCKATCWIAGQMFHARVLEHKCVGSILKSSCYCYLCDK</sequence>
<dbReference type="Gramene" id="KQJ91969">
    <property type="protein sequence ID" value="KQJ91969"/>
    <property type="gene ID" value="BRADI_4g40903v3"/>
</dbReference>
<dbReference type="EnsemblPlants" id="KQJ91969">
    <property type="protein sequence ID" value="KQJ91969"/>
    <property type="gene ID" value="BRADI_4g40903v3"/>
</dbReference>
<reference evidence="2" key="2">
    <citation type="submission" date="2017-06" db="EMBL/GenBank/DDBJ databases">
        <title>WGS assembly of Brachypodium distachyon.</title>
        <authorList>
            <consortium name="The International Brachypodium Initiative"/>
            <person name="Lucas S."/>
            <person name="Harmon-Smith M."/>
            <person name="Lail K."/>
            <person name="Tice H."/>
            <person name="Grimwood J."/>
            <person name="Bruce D."/>
            <person name="Barry K."/>
            <person name="Shu S."/>
            <person name="Lindquist E."/>
            <person name="Wang M."/>
            <person name="Pitluck S."/>
            <person name="Vogel J.P."/>
            <person name="Garvin D.F."/>
            <person name="Mockler T.C."/>
            <person name="Schmutz J."/>
            <person name="Rokhsar D."/>
            <person name="Bevan M.W."/>
        </authorList>
    </citation>
    <scope>NUCLEOTIDE SEQUENCE</scope>
    <source>
        <strain evidence="2">Bd21</strain>
    </source>
</reference>